<dbReference type="eggNOG" id="ENOG502Z8YV">
    <property type="taxonomic scope" value="Bacteria"/>
</dbReference>
<dbReference type="AlphaFoldDB" id="A0A075R3Q3"/>
<proteinExistence type="predicted"/>
<name>A0A075R3Q3_BRELA</name>
<protein>
    <submittedName>
        <fullName evidence="1">Uncharacterized protein</fullName>
    </submittedName>
</protein>
<dbReference type="RefSeq" id="WP_003337749.1">
    <property type="nucleotide sequence ID" value="NZ_CP007806.1"/>
</dbReference>
<dbReference type="EMBL" id="CP007806">
    <property type="protein sequence ID" value="AIG26116.1"/>
    <property type="molecule type" value="Genomic_DNA"/>
</dbReference>
<sequence>MLTIEEYIARRKREDHLNEFSIDDRAVNMKKCVDYIFEYFNQYLDITKISHQTVLNNERLGKYQKSLSQYEPEIQEWLIGIYDQYEKKLNRSIINILKKDELFYLYNSEIEFRSLSYQCYAQLIKKNPFLQEQIEQLFMFIKDHHQINSKLTNYISNIFISDEINEWIEKTWIKYGVNIMLFASNWVDRFFNNEDQWPAKHRIKSNNTWLRYDYDHKQKNNLFNINSLYNRISGKPFIKGKKQYLEVLMMYFWLHEIVGDEENYWQEYMDKCFNN</sequence>
<dbReference type="KEGG" id="blr:BRLA_c017930"/>
<gene>
    <name evidence="1" type="ORF">BRLA_c017930</name>
</gene>
<evidence type="ECO:0000313" key="2">
    <source>
        <dbReference type="Proteomes" id="UP000005850"/>
    </source>
</evidence>
<organism evidence="1 2">
    <name type="scientific">Brevibacillus laterosporus LMG 15441</name>
    <dbReference type="NCBI Taxonomy" id="1042163"/>
    <lineage>
        <taxon>Bacteria</taxon>
        <taxon>Bacillati</taxon>
        <taxon>Bacillota</taxon>
        <taxon>Bacilli</taxon>
        <taxon>Bacillales</taxon>
        <taxon>Paenibacillaceae</taxon>
        <taxon>Brevibacillus</taxon>
    </lineage>
</organism>
<dbReference type="Proteomes" id="UP000005850">
    <property type="component" value="Chromosome"/>
</dbReference>
<dbReference type="HOGENOM" id="CLU_087878_0_0_9"/>
<keyword evidence="2" id="KW-1185">Reference proteome</keyword>
<accession>A0A075R3Q3</accession>
<reference evidence="1 2" key="1">
    <citation type="journal article" date="2011" name="J. Bacteriol.">
        <title>Genome sequence of Brevibacillus laterosporus LMG 15441, a pathogen of invertebrates.</title>
        <authorList>
            <person name="Djukic M."/>
            <person name="Poehlein A."/>
            <person name="Thurmer A."/>
            <person name="Daniel R."/>
        </authorList>
    </citation>
    <scope>NUCLEOTIDE SEQUENCE [LARGE SCALE GENOMIC DNA]</scope>
    <source>
        <strain evidence="1 2">LMG 15441</strain>
    </source>
</reference>
<evidence type="ECO:0000313" key="1">
    <source>
        <dbReference type="EMBL" id="AIG26116.1"/>
    </source>
</evidence>